<keyword evidence="2" id="KW-0378">Hydrolase</keyword>
<dbReference type="GO" id="GO:0016799">
    <property type="term" value="F:hydrolase activity, hydrolyzing N-glycosyl compounds"/>
    <property type="evidence" value="ECO:0007669"/>
    <property type="project" value="InterPro"/>
</dbReference>
<dbReference type="Proteomes" id="UP000003178">
    <property type="component" value="Unassembled WGS sequence"/>
</dbReference>
<dbReference type="SUPFAM" id="SSF53590">
    <property type="entry name" value="Nucleoside hydrolase"/>
    <property type="match status" value="1"/>
</dbReference>
<dbReference type="InterPro" id="IPR052775">
    <property type="entry name" value="IUN_hydrolase"/>
</dbReference>
<dbReference type="HOGENOM" id="CLU_036838_5_0_9"/>
<accession>B6FXP6</accession>
<dbReference type="PANTHER" id="PTHR46190">
    <property type="entry name" value="SI:CH211-201H21.5-RELATED"/>
    <property type="match status" value="1"/>
</dbReference>
<dbReference type="InterPro" id="IPR001910">
    <property type="entry name" value="Inosine/uridine_hydrolase_dom"/>
</dbReference>
<organism evidence="2 3">
    <name type="scientific">Peptacetobacter hiranonis (strain DSM 13275 / JCM 10541 / KCTC 15199 / TO-931)</name>
    <name type="common">Clostridium hiranonis</name>
    <dbReference type="NCBI Taxonomy" id="500633"/>
    <lineage>
        <taxon>Bacteria</taxon>
        <taxon>Bacillati</taxon>
        <taxon>Bacillota</taxon>
        <taxon>Clostridia</taxon>
        <taxon>Peptostreptococcales</taxon>
        <taxon>Peptostreptococcaceae</taxon>
        <taxon>Peptacetobacter</taxon>
    </lineage>
</organism>
<dbReference type="InterPro" id="IPR036452">
    <property type="entry name" value="Ribo_hydro-like"/>
</dbReference>
<dbReference type="RefSeq" id="WP_006441119.1">
    <property type="nucleotide sequence ID" value="NZ_DS995684.1"/>
</dbReference>
<dbReference type="OrthoDB" id="9797882at2"/>
<gene>
    <name evidence="2" type="ORF">CLOHIR_00647</name>
</gene>
<name>B6FXP6_PEPHT</name>
<dbReference type="Pfam" id="PF01156">
    <property type="entry name" value="IU_nuc_hydro"/>
    <property type="match status" value="1"/>
</dbReference>
<evidence type="ECO:0000259" key="1">
    <source>
        <dbReference type="Pfam" id="PF01156"/>
    </source>
</evidence>
<evidence type="ECO:0000313" key="3">
    <source>
        <dbReference type="Proteomes" id="UP000003178"/>
    </source>
</evidence>
<evidence type="ECO:0000313" key="2">
    <source>
        <dbReference type="EMBL" id="EEA85695.1"/>
    </source>
</evidence>
<comment type="caution">
    <text evidence="2">The sequence shown here is derived from an EMBL/GenBank/DDBJ whole genome shotgun (WGS) entry which is preliminary data.</text>
</comment>
<dbReference type="STRING" id="500633.CLOHIR_00647"/>
<dbReference type="eggNOG" id="COG1957">
    <property type="taxonomic scope" value="Bacteria"/>
</dbReference>
<reference evidence="2 3" key="1">
    <citation type="submission" date="2008-09" db="EMBL/GenBank/DDBJ databases">
        <authorList>
            <person name="Fulton L."/>
            <person name="Clifton S."/>
            <person name="Fulton B."/>
            <person name="Xu J."/>
            <person name="Minx P."/>
            <person name="Pepin K.H."/>
            <person name="Johnson M."/>
            <person name="Thiruvilangam P."/>
            <person name="Bhonagiri V."/>
            <person name="Nash W.E."/>
            <person name="Mardis E.R."/>
            <person name="Wilson R.K."/>
        </authorList>
    </citation>
    <scope>NUCLEOTIDE SEQUENCE [LARGE SCALE GENOMIC DNA]</scope>
    <source>
        <strain evidence="2 3">DSM 13275</strain>
    </source>
</reference>
<feature type="domain" description="Inosine/uridine-preferring nucleoside hydrolase" evidence="1">
    <location>
        <begin position="4"/>
        <end position="284"/>
    </location>
</feature>
<protein>
    <submittedName>
        <fullName evidence="2">Inosine-uridine preferring nucleoside hydrolase</fullName>
    </submittedName>
</protein>
<dbReference type="EMBL" id="ABWP01000025">
    <property type="protein sequence ID" value="EEA85695.1"/>
    <property type="molecule type" value="Genomic_DNA"/>
</dbReference>
<dbReference type="PANTHER" id="PTHR46190:SF1">
    <property type="entry name" value="SI:CH211-201H21.5"/>
    <property type="match status" value="1"/>
</dbReference>
<keyword evidence="3" id="KW-1185">Reference proteome</keyword>
<dbReference type="AlphaFoldDB" id="B6FXP6"/>
<reference evidence="2 3" key="2">
    <citation type="submission" date="2008-10" db="EMBL/GenBank/DDBJ databases">
        <title>Draft genome sequence of Clostridium hiranonis (DSM 13275).</title>
        <authorList>
            <person name="Sudarsanam P."/>
            <person name="Ley R."/>
            <person name="Guruge J."/>
            <person name="Turnbaugh P.J."/>
            <person name="Mahowald M."/>
            <person name="Liep D."/>
            <person name="Gordon J."/>
        </authorList>
    </citation>
    <scope>NUCLEOTIDE SEQUENCE [LARGE SCALE GENOMIC DNA]</scope>
    <source>
        <strain evidence="2 3">DSM 13275</strain>
    </source>
</reference>
<proteinExistence type="predicted"/>
<sequence length="301" mass="34448">MKKVIYDCDNTMGLDNRDIDDGLALVYLVENKNMELLGVCTTYANDSLEYVHKQTLELVEDLGINLKVYKGRGKFEMNDYTGFGYKRFEDDGNFESNEAAKFIVEMANKYPNEIDLLATGSMQNLYDAYMIDNEIGEKLSSVVLMGGITGDLYFGDKIMKELNFSVCPKGAEVAIKKYKNVSILTGNRCMDVEFGTNELDKVKALGSNIKNEFIIQKIEKWMREFKEKYNYDSIVLWDVIAAIYLMNPDMFRDDFMSVVSTEEDLFEGRLVEGESAARINIPVVLDDKKVNDEMIKVVFER</sequence>
<dbReference type="Gene3D" id="3.90.245.10">
    <property type="entry name" value="Ribonucleoside hydrolase-like"/>
    <property type="match status" value="1"/>
</dbReference>